<gene>
    <name evidence="5" type="ORF">O6P43_030576</name>
</gene>
<feature type="repeat" description="ANK" evidence="4">
    <location>
        <begin position="377"/>
        <end position="409"/>
    </location>
</feature>
<dbReference type="GO" id="GO:0005886">
    <property type="term" value="C:plasma membrane"/>
    <property type="evidence" value="ECO:0007669"/>
    <property type="project" value="UniProtKB-SubCell"/>
</dbReference>
<feature type="repeat" description="ANK" evidence="4">
    <location>
        <begin position="85"/>
        <end position="117"/>
    </location>
</feature>
<name>A0AAD7P8C3_QUISA</name>
<evidence type="ECO:0000256" key="1">
    <source>
        <dbReference type="ARBA" id="ARBA00004413"/>
    </source>
</evidence>
<dbReference type="AlphaFoldDB" id="A0AAD7P8C3"/>
<evidence type="ECO:0000256" key="4">
    <source>
        <dbReference type="PROSITE-ProRule" id="PRU00023"/>
    </source>
</evidence>
<comment type="caution">
    <text evidence="5">The sequence shown here is derived from an EMBL/GenBank/DDBJ whole genome shotgun (WGS) entry which is preliminary data.</text>
</comment>
<accession>A0AAD7P8C3</accession>
<dbReference type="Proteomes" id="UP001163823">
    <property type="component" value="Chromosome 13"/>
</dbReference>
<dbReference type="EMBL" id="JARAOO010000013">
    <property type="protein sequence ID" value="KAJ7945525.1"/>
    <property type="molecule type" value="Genomic_DNA"/>
</dbReference>
<keyword evidence="6" id="KW-1185">Reference proteome</keyword>
<dbReference type="KEGG" id="qsa:O6P43_030576"/>
<organism evidence="5 6">
    <name type="scientific">Quillaja saponaria</name>
    <name type="common">Soap bark tree</name>
    <dbReference type="NCBI Taxonomy" id="32244"/>
    <lineage>
        <taxon>Eukaryota</taxon>
        <taxon>Viridiplantae</taxon>
        <taxon>Streptophyta</taxon>
        <taxon>Embryophyta</taxon>
        <taxon>Tracheophyta</taxon>
        <taxon>Spermatophyta</taxon>
        <taxon>Magnoliopsida</taxon>
        <taxon>eudicotyledons</taxon>
        <taxon>Gunneridae</taxon>
        <taxon>Pentapetalae</taxon>
        <taxon>rosids</taxon>
        <taxon>fabids</taxon>
        <taxon>Fabales</taxon>
        <taxon>Quillajaceae</taxon>
        <taxon>Quillaja</taxon>
    </lineage>
</organism>
<dbReference type="PROSITE" id="PS50297">
    <property type="entry name" value="ANK_REP_REGION"/>
    <property type="match status" value="3"/>
</dbReference>
<feature type="repeat" description="ANK" evidence="4">
    <location>
        <begin position="548"/>
        <end position="580"/>
    </location>
</feature>
<sequence length="755" mass="82699">MTVFGNSGNGLKKQVFPIDCETEASQCLVDYAHVNDTNSALECITNPFVDVNFVGTVSLKSKKTEILLHDESAHEFRVEYEEFKTNVTALFLASHSGNLVLVRKLLSVGANVNLRLFKGYATTAAVREGHLQILEVLTNAGASQQACEEALLEATFLGQARSAQLLMGSNMIRPQTAIHALVSACCRGFVDIVDILIKCEVDANATDRMLLQSSKPFLHANVDCNALFAAIVSRQVAVVRLLLQAGVRMDIKVRLGAWSWDMDTGEELRVGAGLAEAYSVTWCAVEYFEASGAILQMLLHHLSPNSPHYGRTLIHHAILCNNEKAVNMLLNNSADAECVVKTIADISLRPIHMAAMLGRYNILHCLIKVNINSQTKWGDTALMICTKYKHEECLKILASAGADLGLVNSAGHCATLIAGLVGWSLGFQDAILDVIRAGKLIKSSDASRFAPLPFVIRANDMEALKKLIEQPDINLDEQDDNGFSAAMVAAAEGHIEAFRLLVYAGVDIKLTNRHGQTAIDLSEANQNVEAFEKVIVEYELENGCNGSIGIYALHRASRHGDIDFVHMLTSKDFDVNAFDGDGYTPLMLAAREGYGNLCQLLISCGARCDTENERQETALLLARKNGRGNNAEHIILDELARKLVLSGAQVKKHTKCGKGSPHYKVLRMLGTVGVLRWGKSNRRNIVCKGAEIGPSAAFRWNRRRKFDIDDPGMFHVVTTKSKEVHFVCEGGVEMAELWVRGIGLVTRKAIFGKKN</sequence>
<comment type="subcellular location">
    <subcellularLocation>
        <location evidence="1">Cell membrane</location>
        <topology evidence="1">Peripheral membrane protein</topology>
        <orientation evidence="1">Cytoplasmic side</orientation>
    </subcellularLocation>
</comment>
<reference evidence="5" key="1">
    <citation type="journal article" date="2023" name="Science">
        <title>Elucidation of the pathway for biosynthesis of saponin adjuvants from the soapbark tree.</title>
        <authorList>
            <person name="Reed J."/>
            <person name="Orme A."/>
            <person name="El-Demerdash A."/>
            <person name="Owen C."/>
            <person name="Martin L.B.B."/>
            <person name="Misra R.C."/>
            <person name="Kikuchi S."/>
            <person name="Rejzek M."/>
            <person name="Martin A.C."/>
            <person name="Harkess A."/>
            <person name="Leebens-Mack J."/>
            <person name="Louveau T."/>
            <person name="Stephenson M.J."/>
            <person name="Osbourn A."/>
        </authorList>
    </citation>
    <scope>NUCLEOTIDE SEQUENCE</scope>
    <source>
        <strain evidence="5">S10</strain>
    </source>
</reference>
<dbReference type="Gene3D" id="1.25.40.20">
    <property type="entry name" value="Ankyrin repeat-containing domain"/>
    <property type="match status" value="4"/>
</dbReference>
<keyword evidence="2" id="KW-0677">Repeat</keyword>
<evidence type="ECO:0000313" key="6">
    <source>
        <dbReference type="Proteomes" id="UP001163823"/>
    </source>
</evidence>
<dbReference type="Pfam" id="PF13606">
    <property type="entry name" value="Ank_3"/>
    <property type="match status" value="1"/>
</dbReference>
<dbReference type="PANTHER" id="PTHR24123:SF95">
    <property type="entry name" value="ANKYRIN-2-LIKE"/>
    <property type="match status" value="1"/>
</dbReference>
<dbReference type="InterPro" id="IPR051165">
    <property type="entry name" value="Multifunctional_ANK_Repeat"/>
</dbReference>
<proteinExistence type="predicted"/>
<evidence type="ECO:0000256" key="3">
    <source>
        <dbReference type="ARBA" id="ARBA00023043"/>
    </source>
</evidence>
<feature type="repeat" description="ANK" evidence="4">
    <location>
        <begin position="581"/>
        <end position="613"/>
    </location>
</feature>
<dbReference type="InterPro" id="IPR036770">
    <property type="entry name" value="Ankyrin_rpt-contain_sf"/>
</dbReference>
<dbReference type="Pfam" id="PF13637">
    <property type="entry name" value="Ank_4"/>
    <property type="match status" value="1"/>
</dbReference>
<dbReference type="SMART" id="SM00248">
    <property type="entry name" value="ANK"/>
    <property type="match status" value="10"/>
</dbReference>
<evidence type="ECO:0000313" key="5">
    <source>
        <dbReference type="EMBL" id="KAJ7945525.1"/>
    </source>
</evidence>
<dbReference type="InterPro" id="IPR002110">
    <property type="entry name" value="Ankyrin_rpt"/>
</dbReference>
<protein>
    <submittedName>
        <fullName evidence="5">Ankyrin-3</fullName>
    </submittedName>
</protein>
<dbReference type="PANTHER" id="PTHR24123">
    <property type="entry name" value="ANKYRIN REPEAT-CONTAINING"/>
    <property type="match status" value="1"/>
</dbReference>
<dbReference type="Pfam" id="PF00023">
    <property type="entry name" value="Ank"/>
    <property type="match status" value="1"/>
</dbReference>
<feature type="repeat" description="ANK" evidence="4">
    <location>
        <begin position="481"/>
        <end position="513"/>
    </location>
</feature>
<dbReference type="SUPFAM" id="SSF48403">
    <property type="entry name" value="Ankyrin repeat"/>
    <property type="match status" value="2"/>
</dbReference>
<dbReference type="Pfam" id="PF12796">
    <property type="entry name" value="Ank_2"/>
    <property type="match status" value="3"/>
</dbReference>
<evidence type="ECO:0000256" key="2">
    <source>
        <dbReference type="ARBA" id="ARBA00022737"/>
    </source>
</evidence>
<keyword evidence="3 4" id="KW-0040">ANK repeat</keyword>
<dbReference type="PROSITE" id="PS50088">
    <property type="entry name" value="ANK_REPEAT"/>
    <property type="match status" value="5"/>
</dbReference>